<accession>V8NBJ6</accession>
<proteinExistence type="predicted"/>
<feature type="compositionally biased region" description="Basic and acidic residues" evidence="1">
    <location>
        <begin position="1"/>
        <end position="24"/>
    </location>
</feature>
<dbReference type="Proteomes" id="UP000018936">
    <property type="component" value="Unassembled WGS sequence"/>
</dbReference>
<evidence type="ECO:0000313" key="2">
    <source>
        <dbReference type="EMBL" id="ETE59649.1"/>
    </source>
</evidence>
<sequence length="78" mass="8758">MKADAGREEEKGNKGGREGKKAVIEEEEEEREGRGEGEEEKEGKKRKKRMKRGREKNFRTALLDQAKPSLGPETSGNA</sequence>
<dbReference type="EMBL" id="AZIM01005384">
    <property type="protein sequence ID" value="ETE59649.1"/>
    <property type="molecule type" value="Genomic_DNA"/>
</dbReference>
<dbReference type="AlphaFoldDB" id="V8NBJ6"/>
<reference evidence="2 3" key="1">
    <citation type="journal article" date="2013" name="Proc. Natl. Acad. Sci. U.S.A.">
        <title>The king cobra genome reveals dynamic gene evolution and adaptation in the snake venom system.</title>
        <authorList>
            <person name="Vonk F.J."/>
            <person name="Casewell N.R."/>
            <person name="Henkel C.V."/>
            <person name="Heimberg A.M."/>
            <person name="Jansen H.J."/>
            <person name="McCleary R.J."/>
            <person name="Kerkkamp H.M."/>
            <person name="Vos R.A."/>
            <person name="Guerreiro I."/>
            <person name="Calvete J.J."/>
            <person name="Wuster W."/>
            <person name="Woods A.E."/>
            <person name="Logan J.M."/>
            <person name="Harrison R.A."/>
            <person name="Castoe T.A."/>
            <person name="de Koning A.P."/>
            <person name="Pollock D.D."/>
            <person name="Yandell M."/>
            <person name="Calderon D."/>
            <person name="Renjifo C."/>
            <person name="Currier R.B."/>
            <person name="Salgado D."/>
            <person name="Pla D."/>
            <person name="Sanz L."/>
            <person name="Hyder A.S."/>
            <person name="Ribeiro J.M."/>
            <person name="Arntzen J.W."/>
            <person name="van den Thillart G.E."/>
            <person name="Boetzer M."/>
            <person name="Pirovano W."/>
            <person name="Dirks R.P."/>
            <person name="Spaink H.P."/>
            <person name="Duboule D."/>
            <person name="McGlinn E."/>
            <person name="Kini R.M."/>
            <person name="Richardson M.K."/>
        </authorList>
    </citation>
    <scope>NUCLEOTIDE SEQUENCE</scope>
    <source>
        <tissue evidence="2">Blood</tissue>
    </source>
</reference>
<keyword evidence="3" id="KW-1185">Reference proteome</keyword>
<gene>
    <name evidence="2" type="primary">CYLC2</name>
    <name evidence="2" type="ORF">L345_14619</name>
</gene>
<evidence type="ECO:0000256" key="1">
    <source>
        <dbReference type="SAM" id="MobiDB-lite"/>
    </source>
</evidence>
<feature type="compositionally biased region" description="Basic residues" evidence="1">
    <location>
        <begin position="44"/>
        <end position="54"/>
    </location>
</feature>
<evidence type="ECO:0000313" key="3">
    <source>
        <dbReference type="Proteomes" id="UP000018936"/>
    </source>
</evidence>
<organism evidence="2 3">
    <name type="scientific">Ophiophagus hannah</name>
    <name type="common">King cobra</name>
    <name type="synonym">Naja hannah</name>
    <dbReference type="NCBI Taxonomy" id="8665"/>
    <lineage>
        <taxon>Eukaryota</taxon>
        <taxon>Metazoa</taxon>
        <taxon>Chordata</taxon>
        <taxon>Craniata</taxon>
        <taxon>Vertebrata</taxon>
        <taxon>Euteleostomi</taxon>
        <taxon>Lepidosauria</taxon>
        <taxon>Squamata</taxon>
        <taxon>Bifurcata</taxon>
        <taxon>Unidentata</taxon>
        <taxon>Episquamata</taxon>
        <taxon>Toxicofera</taxon>
        <taxon>Serpentes</taxon>
        <taxon>Colubroidea</taxon>
        <taxon>Elapidae</taxon>
        <taxon>Elapinae</taxon>
        <taxon>Ophiophagus</taxon>
    </lineage>
</organism>
<protein>
    <submittedName>
        <fullName evidence="2">Cylicin-2</fullName>
    </submittedName>
</protein>
<feature type="non-terminal residue" evidence="2">
    <location>
        <position position="1"/>
    </location>
</feature>
<comment type="caution">
    <text evidence="2">The sequence shown here is derived from an EMBL/GenBank/DDBJ whole genome shotgun (WGS) entry which is preliminary data.</text>
</comment>
<feature type="region of interest" description="Disordered" evidence="1">
    <location>
        <begin position="1"/>
        <end position="78"/>
    </location>
</feature>
<name>V8NBJ6_OPHHA</name>